<accession>A0A533QD29</accession>
<organism evidence="1 2">
    <name type="scientific">Candidatus Jettenia ecosi</name>
    <dbReference type="NCBI Taxonomy" id="2494326"/>
    <lineage>
        <taxon>Bacteria</taxon>
        <taxon>Pseudomonadati</taxon>
        <taxon>Planctomycetota</taxon>
        <taxon>Candidatus Brocadiia</taxon>
        <taxon>Candidatus Brocadiales</taxon>
        <taxon>Candidatus Brocadiaceae</taxon>
        <taxon>Candidatus Jettenia</taxon>
    </lineage>
</organism>
<name>A0A533QD29_9BACT</name>
<dbReference type="Pfam" id="PF04320">
    <property type="entry name" value="YggL_50S_bp"/>
    <property type="match status" value="1"/>
</dbReference>
<protein>
    <recommendedName>
        <fullName evidence="3">DUF469 family protein</fullName>
    </recommendedName>
</protein>
<dbReference type="AlphaFoldDB" id="A0A533QD29"/>
<sequence length="97" mass="10953">MITRNRKDEFDEFLDAFIDVIEANGCYCGGGGKEARLDVVVEVGRPSDDRDARMKSIAAWLEAHPDVQSWSVSDEFDLWHGNFGQITKEIEQPPIPN</sequence>
<gene>
    <name evidence="1" type="ORF">JETT_1323</name>
</gene>
<reference evidence="1 2" key="1">
    <citation type="submission" date="2019-04" db="EMBL/GenBank/DDBJ databases">
        <title>Genome of a novel bacterium Candidatus Jettenia ecosi reconstructed from metagenome of an anammox bioreactor.</title>
        <authorList>
            <person name="Mardanov A.V."/>
            <person name="Beletsky A.V."/>
            <person name="Ravin N.V."/>
            <person name="Botchkova E.A."/>
            <person name="Litti Y.V."/>
            <person name="Nozhevnikova A.N."/>
        </authorList>
    </citation>
    <scope>NUCLEOTIDE SEQUENCE [LARGE SCALE GENOMIC DNA]</scope>
    <source>
        <strain evidence="1">J2</strain>
    </source>
</reference>
<comment type="caution">
    <text evidence="1">The sequence shown here is derived from an EMBL/GenBank/DDBJ whole genome shotgun (WGS) entry which is preliminary data.</text>
</comment>
<evidence type="ECO:0008006" key="3">
    <source>
        <dbReference type="Google" id="ProtNLM"/>
    </source>
</evidence>
<dbReference type="EMBL" id="SULG01000021">
    <property type="protein sequence ID" value="TLD42389.1"/>
    <property type="molecule type" value="Genomic_DNA"/>
</dbReference>
<dbReference type="Proteomes" id="UP000319783">
    <property type="component" value="Unassembled WGS sequence"/>
</dbReference>
<proteinExistence type="predicted"/>
<evidence type="ECO:0000313" key="2">
    <source>
        <dbReference type="Proteomes" id="UP000319783"/>
    </source>
</evidence>
<dbReference type="InterPro" id="IPR007416">
    <property type="entry name" value="YggL_50S_bp"/>
</dbReference>
<evidence type="ECO:0000313" key="1">
    <source>
        <dbReference type="EMBL" id="TLD42389.1"/>
    </source>
</evidence>